<evidence type="ECO:0000313" key="8">
    <source>
        <dbReference type="Proteomes" id="UP000183766"/>
    </source>
</evidence>
<protein>
    <submittedName>
        <fullName evidence="2">DUF4099 domain-containing protein</fullName>
    </submittedName>
</protein>
<reference evidence="10 11" key="3">
    <citation type="journal article" date="2019" name="Nat. Med.">
        <title>A library of human gut bacterial isolates paired with longitudinal multiomics data enables mechanistic microbiome research.</title>
        <authorList>
            <person name="Poyet M."/>
            <person name="Groussin M."/>
            <person name="Gibbons S.M."/>
            <person name="Avila-Pacheco J."/>
            <person name="Jiang X."/>
            <person name="Kearney S.M."/>
            <person name="Perrotta A.R."/>
            <person name="Berdy B."/>
            <person name="Zhao S."/>
            <person name="Lieberman T.D."/>
            <person name="Swanson P.K."/>
            <person name="Smith M."/>
            <person name="Roesemann S."/>
            <person name="Alexander J.E."/>
            <person name="Rich S.A."/>
            <person name="Livny J."/>
            <person name="Vlamakis H."/>
            <person name="Clish C."/>
            <person name="Bullock K."/>
            <person name="Deik A."/>
            <person name="Scott J."/>
            <person name="Pierce K.A."/>
            <person name="Xavier R.J."/>
            <person name="Alm E.J."/>
        </authorList>
    </citation>
    <scope>NUCLEOTIDE SEQUENCE [LARGE SCALE GENOMIC DNA]</scope>
    <source>
        <strain evidence="4 13">BIOML-A62</strain>
        <strain evidence="5 11">BIOML-A7</strain>
        <strain evidence="2 12">BIOML-A73</strain>
        <strain evidence="3 10">BIOML-A74</strain>
    </source>
</reference>
<dbReference type="EMBL" id="WDER01000073">
    <property type="protein sequence ID" value="KAB6079224.1"/>
    <property type="molecule type" value="Genomic_DNA"/>
</dbReference>
<dbReference type="EMBL" id="WDEH01000022">
    <property type="protein sequence ID" value="KAB6137311.1"/>
    <property type="molecule type" value="Genomic_DNA"/>
</dbReference>
<evidence type="ECO:0000313" key="2">
    <source>
        <dbReference type="EMBL" id="KAB6079224.1"/>
    </source>
</evidence>
<dbReference type="Proteomes" id="UP000284417">
    <property type="component" value="Unassembled WGS sequence"/>
</dbReference>
<sequence>MKQVRFEESEVPYQTLARFGLTQEKIEDLPMWALEDIGQGRRSPLLPIQVNNDEGETLKSRTRFALVRMEDGKVDVVFYPQLEKSPLEAFTQEQQEDLLAGKAILADVKDADGRSSKAFVQIDTETNQVMSVPTPVIGRNLEVLKDELKLSSAELTVMQKGEPLTLIMEDEQVTVGIDLNDKTGIRINQGDSQKWKENTKREWDKYTFGCYGCWVMGDDGNLDYVPEEEYTEELWNEQKKNGERNRASFSMHK</sequence>
<dbReference type="Pfam" id="PF13351">
    <property type="entry name" value="DUF4099"/>
    <property type="match status" value="1"/>
</dbReference>
<evidence type="ECO:0000313" key="5">
    <source>
        <dbReference type="EMBL" id="KAB6424208.1"/>
    </source>
</evidence>
<evidence type="ECO:0000259" key="1">
    <source>
        <dbReference type="Pfam" id="PF13351"/>
    </source>
</evidence>
<dbReference type="GeneID" id="93485236"/>
<dbReference type="Proteomes" id="UP000474077">
    <property type="component" value="Unassembled WGS sequence"/>
</dbReference>
<dbReference type="RefSeq" id="WP_005816235.1">
    <property type="nucleotide sequence ID" value="NZ_BAABZH010000001.1"/>
</dbReference>
<reference evidence="6 9" key="2">
    <citation type="submission" date="2018-08" db="EMBL/GenBank/DDBJ databases">
        <title>A genome reference for cultivated species of the human gut microbiota.</title>
        <authorList>
            <person name="Zou Y."/>
            <person name="Xue W."/>
            <person name="Luo G."/>
        </authorList>
    </citation>
    <scope>NUCLEOTIDE SEQUENCE [LARGE SCALE GENOMIC DNA]</scope>
    <source>
        <strain evidence="6 9">AF39-6AC</strain>
    </source>
</reference>
<dbReference type="Proteomes" id="UP000183766">
    <property type="component" value="Unassembled WGS sequence"/>
</dbReference>
<dbReference type="EMBL" id="WDCG01000008">
    <property type="protein sequence ID" value="KAB6424208.1"/>
    <property type="molecule type" value="Genomic_DNA"/>
</dbReference>
<organism evidence="7 8">
    <name type="scientific">Bacteroides xylanisolvens</name>
    <dbReference type="NCBI Taxonomy" id="371601"/>
    <lineage>
        <taxon>Bacteria</taxon>
        <taxon>Pseudomonadati</taxon>
        <taxon>Bacteroidota</taxon>
        <taxon>Bacteroidia</taxon>
        <taxon>Bacteroidales</taxon>
        <taxon>Bacteroidaceae</taxon>
        <taxon>Bacteroides</taxon>
    </lineage>
</organism>
<dbReference type="Proteomes" id="UP000435059">
    <property type="component" value="Unassembled WGS sequence"/>
</dbReference>
<name>A0A1I4SNM4_9BACE</name>
<feature type="domain" description="DUF4099" evidence="1">
    <location>
        <begin position="6"/>
        <end position="84"/>
    </location>
</feature>
<dbReference type="EMBL" id="QROC01000032">
    <property type="protein sequence ID" value="RHK91694.1"/>
    <property type="molecule type" value="Genomic_DNA"/>
</dbReference>
<dbReference type="EMBL" id="FOUM01000008">
    <property type="protein sequence ID" value="SFM66009.1"/>
    <property type="molecule type" value="Genomic_DNA"/>
</dbReference>
<evidence type="ECO:0000313" key="13">
    <source>
        <dbReference type="Proteomes" id="UP000487596"/>
    </source>
</evidence>
<dbReference type="Proteomes" id="UP000487596">
    <property type="component" value="Unassembled WGS sequence"/>
</dbReference>
<evidence type="ECO:0000313" key="6">
    <source>
        <dbReference type="EMBL" id="RHK91694.1"/>
    </source>
</evidence>
<evidence type="ECO:0000313" key="7">
    <source>
        <dbReference type="EMBL" id="SFM66009.1"/>
    </source>
</evidence>
<reference evidence="7 8" key="1">
    <citation type="submission" date="2016-10" db="EMBL/GenBank/DDBJ databases">
        <authorList>
            <person name="de Groot N.N."/>
        </authorList>
    </citation>
    <scope>NUCLEOTIDE SEQUENCE [LARGE SCALE GENOMIC DNA]</scope>
    <source>
        <strain evidence="7 8">NLAE-zl-C202</strain>
    </source>
</reference>
<evidence type="ECO:0000313" key="9">
    <source>
        <dbReference type="Proteomes" id="UP000284417"/>
    </source>
</evidence>
<dbReference type="AlphaFoldDB" id="A0A1I4SNM4"/>
<evidence type="ECO:0000313" key="10">
    <source>
        <dbReference type="Proteomes" id="UP000435059"/>
    </source>
</evidence>
<dbReference type="InterPro" id="IPR025343">
    <property type="entry name" value="DUF4099"/>
</dbReference>
<evidence type="ECO:0000313" key="11">
    <source>
        <dbReference type="Proteomes" id="UP000471447"/>
    </source>
</evidence>
<evidence type="ECO:0000313" key="4">
    <source>
        <dbReference type="EMBL" id="KAB6137311.1"/>
    </source>
</evidence>
<proteinExistence type="predicted"/>
<keyword evidence="10" id="KW-1185">Reference proteome</keyword>
<gene>
    <name evidence="6" type="ORF">DW042_19720</name>
    <name evidence="4" type="ORF">GA424_14260</name>
    <name evidence="2" type="ORF">GA560_20440</name>
    <name evidence="3" type="ORF">GA574_10315</name>
    <name evidence="5" type="ORF">GAZ26_09465</name>
    <name evidence="7" type="ORF">SAMN05216250_10891</name>
</gene>
<dbReference type="EMBL" id="WDES01000015">
    <property type="protein sequence ID" value="KAB6088124.1"/>
    <property type="molecule type" value="Genomic_DNA"/>
</dbReference>
<accession>A0A1I4SNM4</accession>
<evidence type="ECO:0000313" key="12">
    <source>
        <dbReference type="Proteomes" id="UP000474077"/>
    </source>
</evidence>
<evidence type="ECO:0000313" key="3">
    <source>
        <dbReference type="EMBL" id="KAB6088124.1"/>
    </source>
</evidence>
<dbReference type="Proteomes" id="UP000471447">
    <property type="component" value="Unassembled WGS sequence"/>
</dbReference>